<organism evidence="3 4">
    <name type="scientific">Candidatus Bacteroides intestinavium</name>
    <dbReference type="NCBI Taxonomy" id="2838469"/>
    <lineage>
        <taxon>Bacteria</taxon>
        <taxon>Pseudomonadati</taxon>
        <taxon>Bacteroidota</taxon>
        <taxon>Bacteroidia</taxon>
        <taxon>Bacteroidales</taxon>
        <taxon>Bacteroidaceae</taxon>
        <taxon>Bacteroides</taxon>
    </lineage>
</organism>
<dbReference type="Proteomes" id="UP000823860">
    <property type="component" value="Unassembled WGS sequence"/>
</dbReference>
<dbReference type="InterPro" id="IPR005182">
    <property type="entry name" value="YdbS-like_PH"/>
</dbReference>
<evidence type="ECO:0000313" key="4">
    <source>
        <dbReference type="Proteomes" id="UP000823860"/>
    </source>
</evidence>
<feature type="transmembrane region" description="Helical" evidence="1">
    <location>
        <begin position="12"/>
        <end position="38"/>
    </location>
</feature>
<dbReference type="Pfam" id="PF03703">
    <property type="entry name" value="bPH_2"/>
    <property type="match status" value="1"/>
</dbReference>
<dbReference type="PANTHER" id="PTHR34473:SF2">
    <property type="entry name" value="UPF0699 TRANSMEMBRANE PROTEIN YDBT"/>
    <property type="match status" value="1"/>
</dbReference>
<feature type="domain" description="YdbS-like PH" evidence="2">
    <location>
        <begin position="73"/>
        <end position="137"/>
    </location>
</feature>
<feature type="transmembrane region" description="Helical" evidence="1">
    <location>
        <begin position="237"/>
        <end position="259"/>
    </location>
</feature>
<protein>
    <submittedName>
        <fullName evidence="3">PH domain-containing protein</fullName>
    </submittedName>
</protein>
<evidence type="ECO:0000313" key="3">
    <source>
        <dbReference type="EMBL" id="HJA84307.1"/>
    </source>
</evidence>
<proteinExistence type="predicted"/>
<evidence type="ECO:0000259" key="2">
    <source>
        <dbReference type="Pfam" id="PF03703"/>
    </source>
</evidence>
<sequence length="496" mass="55328">MKANDFSQPRRMSASAYVVLLVKALRQYASVFLILILIKAFDGQRPFAETVGIIAAWVGGYLALAAVTAFTGYYFRKYYIEDGKLVFIHGLFSKETTSIPLDRVQSLRTRQGFVYRLLDMRGVLFDTLASQSAEIELILDESDWNALLTRVETQERTQEDKGPETEADDEPDTRLIFSNWNLIKGALCQNHLQGMAVLFAALAAIYNAVTTVDDHAVSHAIDYVDTHVGSLSFQPSLWLAVAAVLYLLILLLWIGKVFLRYSNMEVKMASGQLLFESGLIARNSNRFRRDKVCTVYVKRNFLEKRLHGSTIMLKQALNATDEKAGSDVRIYGSDAAAGFLGWWLGKGYGASPEIISARSGYGLMGRVVGLDLLISLAATVILVCSGLWIWITLPAVWLLISLVKGVLAVRRSCLILKEDYLEISTGKFADIHNYVKYSNIEVVRLVSTPFTPYSHRVRLTLSTNGTSFTLRSLKEQEARDIYDLLLVRCGAGRGQA</sequence>
<dbReference type="PANTHER" id="PTHR34473">
    <property type="entry name" value="UPF0699 TRANSMEMBRANE PROTEIN YDBS"/>
    <property type="match status" value="1"/>
</dbReference>
<evidence type="ECO:0000256" key="1">
    <source>
        <dbReference type="SAM" id="Phobius"/>
    </source>
</evidence>
<dbReference type="EMBL" id="DWZE01000126">
    <property type="protein sequence ID" value="HJA84307.1"/>
    <property type="molecule type" value="Genomic_DNA"/>
</dbReference>
<gene>
    <name evidence="3" type="ORF">H9785_10120</name>
</gene>
<keyword evidence="1" id="KW-1133">Transmembrane helix</keyword>
<accession>A0A9D2HUZ7</accession>
<reference evidence="3" key="2">
    <citation type="submission" date="2021-04" db="EMBL/GenBank/DDBJ databases">
        <authorList>
            <person name="Gilroy R."/>
        </authorList>
    </citation>
    <scope>NUCLEOTIDE SEQUENCE</scope>
    <source>
        <strain evidence="3">ChiHecec1B25-7008</strain>
    </source>
</reference>
<feature type="transmembrane region" description="Helical" evidence="1">
    <location>
        <begin position="192"/>
        <end position="209"/>
    </location>
</feature>
<name>A0A9D2HUZ7_9BACE</name>
<reference evidence="3" key="1">
    <citation type="journal article" date="2021" name="PeerJ">
        <title>Extensive microbial diversity within the chicken gut microbiome revealed by metagenomics and culture.</title>
        <authorList>
            <person name="Gilroy R."/>
            <person name="Ravi A."/>
            <person name="Getino M."/>
            <person name="Pursley I."/>
            <person name="Horton D.L."/>
            <person name="Alikhan N.F."/>
            <person name="Baker D."/>
            <person name="Gharbi K."/>
            <person name="Hall N."/>
            <person name="Watson M."/>
            <person name="Adriaenssens E.M."/>
            <person name="Foster-Nyarko E."/>
            <person name="Jarju S."/>
            <person name="Secka A."/>
            <person name="Antonio M."/>
            <person name="Oren A."/>
            <person name="Chaudhuri R.R."/>
            <person name="La Ragione R."/>
            <person name="Hildebrand F."/>
            <person name="Pallen M.J."/>
        </authorList>
    </citation>
    <scope>NUCLEOTIDE SEQUENCE</scope>
    <source>
        <strain evidence="3">ChiHecec1B25-7008</strain>
    </source>
</reference>
<dbReference type="AlphaFoldDB" id="A0A9D2HUZ7"/>
<comment type="caution">
    <text evidence="3">The sequence shown here is derived from an EMBL/GenBank/DDBJ whole genome shotgun (WGS) entry which is preliminary data.</text>
</comment>
<keyword evidence="1" id="KW-0812">Transmembrane</keyword>
<keyword evidence="1" id="KW-0472">Membrane</keyword>
<feature type="transmembrane region" description="Helical" evidence="1">
    <location>
        <begin position="50"/>
        <end position="75"/>
    </location>
</feature>